<name>A0A7S1LLP9_ALECA</name>
<evidence type="ECO:0000256" key="11">
    <source>
        <dbReference type="RuleBase" id="RU003822"/>
    </source>
</evidence>
<dbReference type="GO" id="GO:0034702">
    <property type="term" value="C:monoatomic ion channel complex"/>
    <property type="evidence" value="ECO:0007669"/>
    <property type="project" value="UniProtKB-KW"/>
</dbReference>
<comment type="subcellular location">
    <subcellularLocation>
        <location evidence="1 11">Membrane</location>
        <topology evidence="1 11">Multi-pass membrane protein</topology>
    </subcellularLocation>
</comment>
<dbReference type="SUPFAM" id="SSF81324">
    <property type="entry name" value="Voltage-gated potassium channels"/>
    <property type="match status" value="1"/>
</dbReference>
<dbReference type="InterPro" id="IPR041647">
    <property type="entry name" value="IRK_C"/>
</dbReference>
<gene>
    <name evidence="16" type="ORF">ACAT0790_LOCUS10740</name>
</gene>
<dbReference type="InterPro" id="IPR014756">
    <property type="entry name" value="Ig_E-set"/>
</dbReference>
<feature type="transmembrane region" description="Helical" evidence="13">
    <location>
        <begin position="119"/>
        <end position="140"/>
    </location>
</feature>
<keyword evidence="9 13" id="KW-0472">Membrane</keyword>
<keyword evidence="5 11" id="KW-0851">Voltage-gated channel</keyword>
<keyword evidence="10 11" id="KW-0407">Ion channel</keyword>
<feature type="transmembrane region" description="Helical" evidence="13">
    <location>
        <begin position="180"/>
        <end position="204"/>
    </location>
</feature>
<feature type="domain" description="Inward rectifier potassium channel C-terminal" evidence="15">
    <location>
        <begin position="406"/>
        <end position="469"/>
    </location>
</feature>
<dbReference type="InterPro" id="IPR016449">
    <property type="entry name" value="K_chnl_inward-rec_Kir"/>
</dbReference>
<dbReference type="PANTHER" id="PTHR11767">
    <property type="entry name" value="INWARD RECTIFIER POTASSIUM CHANNEL"/>
    <property type="match status" value="1"/>
</dbReference>
<evidence type="ECO:0000256" key="8">
    <source>
        <dbReference type="ARBA" id="ARBA00023065"/>
    </source>
</evidence>
<dbReference type="GO" id="GO:0005886">
    <property type="term" value="C:plasma membrane"/>
    <property type="evidence" value="ECO:0007669"/>
    <property type="project" value="TreeGrafter"/>
</dbReference>
<evidence type="ECO:0000256" key="5">
    <source>
        <dbReference type="ARBA" id="ARBA00022882"/>
    </source>
</evidence>
<evidence type="ECO:0000256" key="13">
    <source>
        <dbReference type="SAM" id="Phobius"/>
    </source>
</evidence>
<keyword evidence="6 11" id="KW-0630">Potassium</keyword>
<dbReference type="GO" id="GO:0005242">
    <property type="term" value="F:inward rectifier potassium channel activity"/>
    <property type="evidence" value="ECO:0007669"/>
    <property type="project" value="InterPro"/>
</dbReference>
<dbReference type="Pfam" id="PF17655">
    <property type="entry name" value="IRK_C"/>
    <property type="match status" value="2"/>
</dbReference>
<feature type="domain" description="Potassium channel inwardly rectifying transmembrane" evidence="14">
    <location>
        <begin position="88"/>
        <end position="209"/>
    </location>
</feature>
<dbReference type="Gene3D" id="1.10.287.70">
    <property type="match status" value="1"/>
</dbReference>
<keyword evidence="7 13" id="KW-1133">Transmembrane helix</keyword>
<evidence type="ECO:0000256" key="9">
    <source>
        <dbReference type="ARBA" id="ARBA00023136"/>
    </source>
</evidence>
<dbReference type="AlphaFoldDB" id="A0A7S1LLP9"/>
<evidence type="ECO:0000259" key="14">
    <source>
        <dbReference type="Pfam" id="PF01007"/>
    </source>
</evidence>
<dbReference type="GO" id="GO:0034765">
    <property type="term" value="P:regulation of monoatomic ion transmembrane transport"/>
    <property type="evidence" value="ECO:0007669"/>
    <property type="project" value="TreeGrafter"/>
</dbReference>
<evidence type="ECO:0000256" key="7">
    <source>
        <dbReference type="ARBA" id="ARBA00022989"/>
    </source>
</evidence>
<organism evidence="16">
    <name type="scientific">Alexandrium catenella</name>
    <name type="common">Red tide dinoflagellate</name>
    <name type="synonym">Gonyaulax catenella</name>
    <dbReference type="NCBI Taxonomy" id="2925"/>
    <lineage>
        <taxon>Eukaryota</taxon>
        <taxon>Sar</taxon>
        <taxon>Alveolata</taxon>
        <taxon>Dinophyceae</taxon>
        <taxon>Gonyaulacales</taxon>
        <taxon>Pyrocystaceae</taxon>
        <taxon>Alexandrium</taxon>
    </lineage>
</organism>
<evidence type="ECO:0000256" key="1">
    <source>
        <dbReference type="ARBA" id="ARBA00004141"/>
    </source>
</evidence>
<evidence type="ECO:0000256" key="4">
    <source>
        <dbReference type="ARBA" id="ARBA00022692"/>
    </source>
</evidence>
<reference evidence="16" key="1">
    <citation type="submission" date="2021-01" db="EMBL/GenBank/DDBJ databases">
        <authorList>
            <person name="Corre E."/>
            <person name="Pelletier E."/>
            <person name="Niang G."/>
            <person name="Scheremetjew M."/>
            <person name="Finn R."/>
            <person name="Kale V."/>
            <person name="Holt S."/>
            <person name="Cochrane G."/>
            <person name="Meng A."/>
            <person name="Brown T."/>
            <person name="Cohen L."/>
        </authorList>
    </citation>
    <scope>NUCLEOTIDE SEQUENCE</scope>
    <source>
        <strain evidence="16">OF101</strain>
    </source>
</reference>
<evidence type="ECO:0000256" key="2">
    <source>
        <dbReference type="ARBA" id="ARBA00022448"/>
    </source>
</evidence>
<dbReference type="InterPro" id="IPR013518">
    <property type="entry name" value="K_chnl_inward-rec_Kir_cyto"/>
</dbReference>
<keyword evidence="2 11" id="KW-0813">Transport</keyword>
<evidence type="ECO:0000256" key="12">
    <source>
        <dbReference type="SAM" id="MobiDB-lite"/>
    </source>
</evidence>
<accession>A0A7S1LLP9</accession>
<dbReference type="InterPro" id="IPR040445">
    <property type="entry name" value="Kir_TM"/>
</dbReference>
<keyword evidence="4 11" id="KW-0812">Transmembrane</keyword>
<keyword evidence="3 11" id="KW-0633">Potassium transport</keyword>
<feature type="domain" description="Inward rectifier potassium channel C-terminal" evidence="15">
    <location>
        <begin position="217"/>
        <end position="319"/>
    </location>
</feature>
<dbReference type="PANTHER" id="PTHR11767:SF103">
    <property type="entry name" value="POTASSIUM CHANNEL INWARDLY RECTIFYING TRANSMEMBRANE DOMAIN-CONTAINING PROTEIN"/>
    <property type="match status" value="1"/>
</dbReference>
<evidence type="ECO:0000313" key="16">
    <source>
        <dbReference type="EMBL" id="CAD9107720.1"/>
    </source>
</evidence>
<dbReference type="SUPFAM" id="SSF81296">
    <property type="entry name" value="E set domains"/>
    <property type="match status" value="2"/>
</dbReference>
<evidence type="ECO:0000256" key="10">
    <source>
        <dbReference type="ARBA" id="ARBA00023303"/>
    </source>
</evidence>
<sequence>MMLEPAGQASSHEPLLQGEEDVATPLADRKPKRSKSFYDTAMSAALFMASGDEMGENPAFEVKHAEATAPPPKGFRIMDRKAPFRQSKGEMNIHRVNRDQELFRLDPFHTIMELSTCRLLVTFWVLYCLTFAIFAIIYWMSSHRCGIGCDTYPEALLLSVETMLTIGYGVPDPYFRSCPWLVVVLIAESLTAVVYDVIFVGVVYQRISRGTTRASTILFSDKAIIRTIGDSTYLMFRACEMHRTQLLDSHFRCYLFTWHRLEPDMTGQQVSRFRQTPMRLELPDDSLGGQALLILPTTVVHRIDAFSPLLDLGARKLQRPLDAMSRQAEFAPLQRSSDTQVGCRDGAWCVACGQTYPGIQQLRRHVEYTADEEAREGAGYAPHSELLRSGLDGDAAEEDIRSQLMDRMQNLHMEVVCILEGVDAKTSSSVQVRHSYTVQDMVWDSDFAPCVYAVGNQEVTIDFARFHDLVPCV</sequence>
<dbReference type="Gene3D" id="2.60.40.1400">
    <property type="entry name" value="G protein-activated inward rectifier potassium channel 1"/>
    <property type="match status" value="1"/>
</dbReference>
<protein>
    <recommendedName>
        <fullName evidence="17">Inward rectifier potassium channel C-terminal domain-containing protein</fullName>
    </recommendedName>
</protein>
<evidence type="ECO:0000256" key="3">
    <source>
        <dbReference type="ARBA" id="ARBA00022538"/>
    </source>
</evidence>
<dbReference type="Pfam" id="PF01007">
    <property type="entry name" value="IRK"/>
    <property type="match status" value="1"/>
</dbReference>
<proteinExistence type="inferred from homology"/>
<feature type="region of interest" description="Disordered" evidence="12">
    <location>
        <begin position="1"/>
        <end position="34"/>
    </location>
</feature>
<dbReference type="GO" id="GO:1990573">
    <property type="term" value="P:potassium ion import across plasma membrane"/>
    <property type="evidence" value="ECO:0007669"/>
    <property type="project" value="TreeGrafter"/>
</dbReference>
<keyword evidence="8 11" id="KW-0406">Ion transport</keyword>
<evidence type="ECO:0000256" key="6">
    <source>
        <dbReference type="ARBA" id="ARBA00022958"/>
    </source>
</evidence>
<evidence type="ECO:0000259" key="15">
    <source>
        <dbReference type="Pfam" id="PF17655"/>
    </source>
</evidence>
<comment type="similarity">
    <text evidence="11">Belongs to the inward rectifier-type potassium channel (TC 1.A.2.1) family.</text>
</comment>
<evidence type="ECO:0008006" key="17">
    <source>
        <dbReference type="Google" id="ProtNLM"/>
    </source>
</evidence>
<dbReference type="EMBL" id="HBGE01017982">
    <property type="protein sequence ID" value="CAD9107720.1"/>
    <property type="molecule type" value="Transcribed_RNA"/>
</dbReference>